<accession>A0AAD8M846</accession>
<evidence type="ECO:0000256" key="1">
    <source>
        <dbReference type="ARBA" id="ARBA00004123"/>
    </source>
</evidence>
<sequence length="143" mass="16394">MFHQITASHDHNMSLNNIYNSHDKSKQQNESLLELMVSMGGPAAAATSTNIVSDDSSKKSSSHDHLSSSSNDVDENKEKNKNKKCRYAFQTRTQVDILDDGYRWRKYGQKSVKNNKFPRSYYRLGTDNFENISTQMQIYNTTT</sequence>
<name>A0AAD8M846_9APIA</name>
<dbReference type="AlphaFoldDB" id="A0AAD8M846"/>
<dbReference type="InterPro" id="IPR044810">
    <property type="entry name" value="WRKY_plant"/>
</dbReference>
<evidence type="ECO:0000259" key="7">
    <source>
        <dbReference type="PROSITE" id="PS50811"/>
    </source>
</evidence>
<reference evidence="8" key="2">
    <citation type="submission" date="2023-05" db="EMBL/GenBank/DDBJ databases">
        <authorList>
            <person name="Schelkunov M.I."/>
        </authorList>
    </citation>
    <scope>NUCLEOTIDE SEQUENCE</scope>
    <source>
        <strain evidence="8">Hsosn_3</strain>
        <tissue evidence="8">Leaf</tissue>
    </source>
</reference>
<organism evidence="8 9">
    <name type="scientific">Heracleum sosnowskyi</name>
    <dbReference type="NCBI Taxonomy" id="360622"/>
    <lineage>
        <taxon>Eukaryota</taxon>
        <taxon>Viridiplantae</taxon>
        <taxon>Streptophyta</taxon>
        <taxon>Embryophyta</taxon>
        <taxon>Tracheophyta</taxon>
        <taxon>Spermatophyta</taxon>
        <taxon>Magnoliopsida</taxon>
        <taxon>eudicotyledons</taxon>
        <taxon>Gunneridae</taxon>
        <taxon>Pentapetalae</taxon>
        <taxon>asterids</taxon>
        <taxon>campanulids</taxon>
        <taxon>Apiales</taxon>
        <taxon>Apiaceae</taxon>
        <taxon>Apioideae</taxon>
        <taxon>apioid superclade</taxon>
        <taxon>Tordylieae</taxon>
        <taxon>Tordyliinae</taxon>
        <taxon>Heracleum</taxon>
    </lineage>
</organism>
<evidence type="ECO:0000256" key="3">
    <source>
        <dbReference type="ARBA" id="ARBA00023125"/>
    </source>
</evidence>
<evidence type="ECO:0000313" key="8">
    <source>
        <dbReference type="EMBL" id="KAK1365640.1"/>
    </source>
</evidence>
<evidence type="ECO:0000313" key="9">
    <source>
        <dbReference type="Proteomes" id="UP001237642"/>
    </source>
</evidence>
<dbReference type="Gene3D" id="2.20.25.80">
    <property type="entry name" value="WRKY domain"/>
    <property type="match status" value="1"/>
</dbReference>
<evidence type="ECO:0000256" key="2">
    <source>
        <dbReference type="ARBA" id="ARBA00023015"/>
    </source>
</evidence>
<dbReference type="PROSITE" id="PS50811">
    <property type="entry name" value="WRKY"/>
    <property type="match status" value="1"/>
</dbReference>
<comment type="subcellular location">
    <subcellularLocation>
        <location evidence="1">Nucleus</location>
    </subcellularLocation>
</comment>
<evidence type="ECO:0000256" key="5">
    <source>
        <dbReference type="ARBA" id="ARBA00023242"/>
    </source>
</evidence>
<keyword evidence="9" id="KW-1185">Reference proteome</keyword>
<feature type="region of interest" description="Disordered" evidence="6">
    <location>
        <begin position="44"/>
        <end position="86"/>
    </location>
</feature>
<keyword evidence="4" id="KW-0804">Transcription</keyword>
<keyword evidence="5" id="KW-0539">Nucleus</keyword>
<keyword evidence="3" id="KW-0238">DNA-binding</keyword>
<dbReference type="SUPFAM" id="SSF118290">
    <property type="entry name" value="WRKY DNA-binding domain"/>
    <property type="match status" value="1"/>
</dbReference>
<dbReference type="Proteomes" id="UP001237642">
    <property type="component" value="Unassembled WGS sequence"/>
</dbReference>
<dbReference type="GO" id="GO:0003700">
    <property type="term" value="F:DNA-binding transcription factor activity"/>
    <property type="evidence" value="ECO:0007669"/>
    <property type="project" value="InterPro"/>
</dbReference>
<protein>
    <submittedName>
        <fullName evidence="8">WRKY domain-containing protein</fullName>
    </submittedName>
</protein>
<comment type="caution">
    <text evidence="8">The sequence shown here is derived from an EMBL/GenBank/DDBJ whole genome shotgun (WGS) entry which is preliminary data.</text>
</comment>
<evidence type="ECO:0000256" key="6">
    <source>
        <dbReference type="SAM" id="MobiDB-lite"/>
    </source>
</evidence>
<dbReference type="PANTHER" id="PTHR31221">
    <property type="entry name" value="WRKY TRANSCRIPTION FACTOR PROTEIN 1-RELATED"/>
    <property type="match status" value="1"/>
</dbReference>
<reference evidence="8" key="1">
    <citation type="submission" date="2023-02" db="EMBL/GenBank/DDBJ databases">
        <title>Genome of toxic invasive species Heracleum sosnowskyi carries increased number of genes despite the absence of recent whole-genome duplications.</title>
        <authorList>
            <person name="Schelkunov M."/>
            <person name="Shtratnikova V."/>
            <person name="Makarenko M."/>
            <person name="Klepikova A."/>
            <person name="Omelchenko D."/>
            <person name="Novikova G."/>
            <person name="Obukhova E."/>
            <person name="Bogdanov V."/>
            <person name="Penin A."/>
            <person name="Logacheva M."/>
        </authorList>
    </citation>
    <scope>NUCLEOTIDE SEQUENCE</scope>
    <source>
        <strain evidence="8">Hsosn_3</strain>
        <tissue evidence="8">Leaf</tissue>
    </source>
</reference>
<dbReference type="SMART" id="SM00774">
    <property type="entry name" value="WRKY"/>
    <property type="match status" value="1"/>
</dbReference>
<keyword evidence="2" id="KW-0805">Transcription regulation</keyword>
<dbReference type="InterPro" id="IPR036576">
    <property type="entry name" value="WRKY_dom_sf"/>
</dbReference>
<gene>
    <name evidence="8" type="ORF">POM88_041201</name>
</gene>
<feature type="domain" description="WRKY" evidence="7">
    <location>
        <begin position="93"/>
        <end position="143"/>
    </location>
</feature>
<dbReference type="Pfam" id="PF03106">
    <property type="entry name" value="WRKY"/>
    <property type="match status" value="1"/>
</dbReference>
<dbReference type="GO" id="GO:0043565">
    <property type="term" value="F:sequence-specific DNA binding"/>
    <property type="evidence" value="ECO:0007669"/>
    <property type="project" value="InterPro"/>
</dbReference>
<dbReference type="EMBL" id="JAUIZM010000009">
    <property type="protein sequence ID" value="KAK1365640.1"/>
    <property type="molecule type" value="Genomic_DNA"/>
</dbReference>
<evidence type="ECO:0000256" key="4">
    <source>
        <dbReference type="ARBA" id="ARBA00023163"/>
    </source>
</evidence>
<dbReference type="GO" id="GO:0005634">
    <property type="term" value="C:nucleus"/>
    <property type="evidence" value="ECO:0007669"/>
    <property type="project" value="UniProtKB-SubCell"/>
</dbReference>
<dbReference type="InterPro" id="IPR003657">
    <property type="entry name" value="WRKY_dom"/>
</dbReference>
<proteinExistence type="predicted"/>
<feature type="compositionally biased region" description="Basic and acidic residues" evidence="6">
    <location>
        <begin position="55"/>
        <end position="66"/>
    </location>
</feature>
<dbReference type="PANTHER" id="PTHR31221:SF83">
    <property type="entry name" value="WRKY TRANSCRIPTION FACTOR 75-RELATED"/>
    <property type="match status" value="1"/>
</dbReference>